<evidence type="ECO:0000313" key="3">
    <source>
        <dbReference type="Proteomes" id="UP000041254"/>
    </source>
</evidence>
<evidence type="ECO:0000313" key="2">
    <source>
        <dbReference type="EMBL" id="CEM21869.1"/>
    </source>
</evidence>
<feature type="compositionally biased region" description="Polar residues" evidence="1">
    <location>
        <begin position="1"/>
        <end position="12"/>
    </location>
</feature>
<dbReference type="VEuPathDB" id="CryptoDB:Vbra_6124"/>
<feature type="compositionally biased region" description="Basic and acidic residues" evidence="1">
    <location>
        <begin position="160"/>
        <end position="202"/>
    </location>
</feature>
<protein>
    <submittedName>
        <fullName evidence="2">Uncharacterized protein</fullName>
    </submittedName>
</protein>
<organism evidence="2 3">
    <name type="scientific">Vitrella brassicaformis (strain CCMP3155)</name>
    <dbReference type="NCBI Taxonomy" id="1169540"/>
    <lineage>
        <taxon>Eukaryota</taxon>
        <taxon>Sar</taxon>
        <taxon>Alveolata</taxon>
        <taxon>Colpodellida</taxon>
        <taxon>Vitrellaceae</taxon>
        <taxon>Vitrella</taxon>
    </lineage>
</organism>
<keyword evidence="3" id="KW-1185">Reference proteome</keyword>
<sequence length="423" mass="47553">MSGYYQQFNTNYPYDDGHGGPSSSNHQNHQHPNSHPQHPQQQPGGNHGGQPDPNTAPDGASRPPLPPGELVYLGEGLHAQAPKPEKHQSLMRANQAVQRPNSARPILGTGGTTGGSSAAGWPNSEPTTQREKSAAQAAAAEARQYTMKDARLAMQKRAKEKREQEIAEFRRKQEEENRKWREMEPLCRAKSDAVKGEVRDMWSSRPDPPPGPPAPPVPTNDQLLRAARQRERDRREAEMEQERRKREEDNRLWQAQERDRAAIRAANSAVVRGEVRDAWSSRHSPPPPAHPHVNMNAPPAPFLYQQPSPLRRNNQNGREPEPEDGQANGGYSVTYNNTDEDQLQAWLNANNLGAYSAEMLMELGFNLPVLLEIARALPADEIDEMLDEMLLQYYDIFERDFGTFREAIRLALLTGHPYEPPNQ</sequence>
<name>A0A0G4G1C5_VITBC</name>
<feature type="region of interest" description="Disordered" evidence="1">
    <location>
        <begin position="1"/>
        <end position="255"/>
    </location>
</feature>
<evidence type="ECO:0000256" key="1">
    <source>
        <dbReference type="SAM" id="MobiDB-lite"/>
    </source>
</evidence>
<feature type="compositionally biased region" description="Low complexity" evidence="1">
    <location>
        <begin position="21"/>
        <end position="44"/>
    </location>
</feature>
<reference evidence="2 3" key="1">
    <citation type="submission" date="2014-11" db="EMBL/GenBank/DDBJ databases">
        <authorList>
            <person name="Zhu J."/>
            <person name="Qi W."/>
            <person name="Song R."/>
        </authorList>
    </citation>
    <scope>NUCLEOTIDE SEQUENCE [LARGE SCALE GENOMIC DNA]</scope>
</reference>
<dbReference type="EMBL" id="CDMY01000544">
    <property type="protein sequence ID" value="CEM21869.1"/>
    <property type="molecule type" value="Genomic_DNA"/>
</dbReference>
<feature type="region of interest" description="Disordered" evidence="1">
    <location>
        <begin position="274"/>
        <end position="332"/>
    </location>
</feature>
<proteinExistence type="predicted"/>
<dbReference type="InParanoid" id="A0A0G4G1C5"/>
<gene>
    <name evidence="2" type="ORF">Vbra_6124</name>
</gene>
<feature type="compositionally biased region" description="Polar residues" evidence="1">
    <location>
        <begin position="91"/>
        <end position="101"/>
    </location>
</feature>
<feature type="compositionally biased region" description="Pro residues" evidence="1">
    <location>
        <begin position="206"/>
        <end position="218"/>
    </location>
</feature>
<accession>A0A0G4G1C5</accession>
<dbReference type="Proteomes" id="UP000041254">
    <property type="component" value="Unassembled WGS sequence"/>
</dbReference>
<feature type="compositionally biased region" description="Polar residues" evidence="1">
    <location>
        <begin position="305"/>
        <end position="317"/>
    </location>
</feature>
<dbReference type="AlphaFoldDB" id="A0A0G4G1C5"/>
<feature type="compositionally biased region" description="Basic and acidic residues" evidence="1">
    <location>
        <begin position="228"/>
        <end position="255"/>
    </location>
</feature>